<evidence type="ECO:0000256" key="1">
    <source>
        <dbReference type="SAM" id="Phobius"/>
    </source>
</evidence>
<evidence type="ECO:0000313" key="2">
    <source>
        <dbReference type="EMBL" id="KAJ7969452.1"/>
    </source>
</evidence>
<gene>
    <name evidence="2" type="ORF">O6P43_013421</name>
</gene>
<sequence length="98" mass="11137">MAVHYSSSWGRIPPPFLVAQCLAGGFEGVSIIFGVIGQSEQGEKQSEWPLPSVRVLQNMLELWWHLGERVTSNSAVLQVCWLENFHWCGGMLRYKVQF</sequence>
<keyword evidence="1" id="KW-1133">Transmembrane helix</keyword>
<protein>
    <submittedName>
        <fullName evidence="2">Uncharacterized protein</fullName>
    </submittedName>
</protein>
<comment type="caution">
    <text evidence="2">The sequence shown here is derived from an EMBL/GenBank/DDBJ whole genome shotgun (WGS) entry which is preliminary data.</text>
</comment>
<proteinExistence type="predicted"/>
<evidence type="ECO:0000313" key="3">
    <source>
        <dbReference type="Proteomes" id="UP001163823"/>
    </source>
</evidence>
<feature type="transmembrane region" description="Helical" evidence="1">
    <location>
        <begin position="16"/>
        <end position="36"/>
    </location>
</feature>
<keyword evidence="1" id="KW-0472">Membrane</keyword>
<name>A0AAD7M4A9_QUISA</name>
<organism evidence="2 3">
    <name type="scientific">Quillaja saponaria</name>
    <name type="common">Soap bark tree</name>
    <dbReference type="NCBI Taxonomy" id="32244"/>
    <lineage>
        <taxon>Eukaryota</taxon>
        <taxon>Viridiplantae</taxon>
        <taxon>Streptophyta</taxon>
        <taxon>Embryophyta</taxon>
        <taxon>Tracheophyta</taxon>
        <taxon>Spermatophyta</taxon>
        <taxon>Magnoliopsida</taxon>
        <taxon>eudicotyledons</taxon>
        <taxon>Gunneridae</taxon>
        <taxon>Pentapetalae</taxon>
        <taxon>rosids</taxon>
        <taxon>fabids</taxon>
        <taxon>Fabales</taxon>
        <taxon>Quillajaceae</taxon>
        <taxon>Quillaja</taxon>
    </lineage>
</organism>
<dbReference type="AlphaFoldDB" id="A0AAD7M4A9"/>
<keyword evidence="1" id="KW-0812">Transmembrane</keyword>
<dbReference type="EMBL" id="JARAOO010000005">
    <property type="protein sequence ID" value="KAJ7969452.1"/>
    <property type="molecule type" value="Genomic_DNA"/>
</dbReference>
<reference evidence="2" key="1">
    <citation type="journal article" date="2023" name="Science">
        <title>Elucidation of the pathway for biosynthesis of saponin adjuvants from the soapbark tree.</title>
        <authorList>
            <person name="Reed J."/>
            <person name="Orme A."/>
            <person name="El-Demerdash A."/>
            <person name="Owen C."/>
            <person name="Martin L.B.B."/>
            <person name="Misra R.C."/>
            <person name="Kikuchi S."/>
            <person name="Rejzek M."/>
            <person name="Martin A.C."/>
            <person name="Harkess A."/>
            <person name="Leebens-Mack J."/>
            <person name="Louveau T."/>
            <person name="Stephenson M.J."/>
            <person name="Osbourn A."/>
        </authorList>
    </citation>
    <scope>NUCLEOTIDE SEQUENCE</scope>
    <source>
        <strain evidence="2">S10</strain>
    </source>
</reference>
<dbReference type="Proteomes" id="UP001163823">
    <property type="component" value="Chromosome 5"/>
</dbReference>
<dbReference type="KEGG" id="qsa:O6P43_013421"/>
<keyword evidence="3" id="KW-1185">Reference proteome</keyword>
<accession>A0AAD7M4A9</accession>